<evidence type="ECO:0000313" key="3">
    <source>
        <dbReference type="EMBL" id="KAK9800907.1"/>
    </source>
</evidence>
<feature type="region of interest" description="Disordered" evidence="2">
    <location>
        <begin position="170"/>
        <end position="192"/>
    </location>
</feature>
<evidence type="ECO:0000256" key="2">
    <source>
        <dbReference type="SAM" id="MobiDB-lite"/>
    </source>
</evidence>
<name>A0AAW1NZW9_9CHLO</name>
<keyword evidence="4" id="KW-1185">Reference proteome</keyword>
<feature type="repeat" description="RCC1" evidence="1">
    <location>
        <begin position="22"/>
        <end position="72"/>
    </location>
</feature>
<comment type="caution">
    <text evidence="3">The sequence shown here is derived from an EMBL/GenBank/DDBJ whole genome shotgun (WGS) entry which is preliminary data.</text>
</comment>
<dbReference type="Gene3D" id="2.130.10.30">
    <property type="entry name" value="Regulator of chromosome condensation 1/beta-lactamase-inhibitor protein II"/>
    <property type="match status" value="2"/>
</dbReference>
<dbReference type="PANTHER" id="PTHR45982:SF1">
    <property type="entry name" value="REGULATOR OF CHROMOSOME CONDENSATION"/>
    <property type="match status" value="1"/>
</dbReference>
<proteinExistence type="predicted"/>
<gene>
    <name evidence="3" type="ORF">WJX73_009640</name>
</gene>
<dbReference type="GO" id="GO:0005085">
    <property type="term" value="F:guanyl-nucleotide exchange factor activity"/>
    <property type="evidence" value="ECO:0007669"/>
    <property type="project" value="TreeGrafter"/>
</dbReference>
<dbReference type="InterPro" id="IPR000408">
    <property type="entry name" value="Reg_chr_condens"/>
</dbReference>
<dbReference type="Proteomes" id="UP001465755">
    <property type="component" value="Unassembled WGS sequence"/>
</dbReference>
<dbReference type="PANTHER" id="PTHR45982">
    <property type="entry name" value="REGULATOR OF CHROMOSOME CONDENSATION"/>
    <property type="match status" value="1"/>
</dbReference>
<dbReference type="PROSITE" id="PS50012">
    <property type="entry name" value="RCC1_3"/>
    <property type="match status" value="2"/>
</dbReference>
<dbReference type="InterPro" id="IPR051553">
    <property type="entry name" value="Ran_GTPase-activating"/>
</dbReference>
<protein>
    <recommendedName>
        <fullName evidence="5">Ultraviolet-B receptor UVR8</fullName>
    </recommendedName>
</protein>
<dbReference type="AlphaFoldDB" id="A0AAW1NZW9"/>
<evidence type="ECO:0000313" key="4">
    <source>
        <dbReference type="Proteomes" id="UP001465755"/>
    </source>
</evidence>
<dbReference type="PRINTS" id="PR00633">
    <property type="entry name" value="RCCNDNSATION"/>
</dbReference>
<dbReference type="EMBL" id="JALJOQ010000078">
    <property type="protein sequence ID" value="KAK9800907.1"/>
    <property type="molecule type" value="Genomic_DNA"/>
</dbReference>
<organism evidence="3 4">
    <name type="scientific">Symbiochloris irregularis</name>
    <dbReference type="NCBI Taxonomy" id="706552"/>
    <lineage>
        <taxon>Eukaryota</taxon>
        <taxon>Viridiplantae</taxon>
        <taxon>Chlorophyta</taxon>
        <taxon>core chlorophytes</taxon>
        <taxon>Trebouxiophyceae</taxon>
        <taxon>Trebouxiales</taxon>
        <taxon>Trebouxiaceae</taxon>
        <taxon>Symbiochloris</taxon>
    </lineage>
</organism>
<evidence type="ECO:0008006" key="5">
    <source>
        <dbReference type="Google" id="ProtNLM"/>
    </source>
</evidence>
<dbReference type="GO" id="GO:0005737">
    <property type="term" value="C:cytoplasm"/>
    <property type="evidence" value="ECO:0007669"/>
    <property type="project" value="TreeGrafter"/>
</dbReference>
<reference evidence="3 4" key="1">
    <citation type="journal article" date="2024" name="Nat. Commun.">
        <title>Phylogenomics reveals the evolutionary origins of lichenization in chlorophyte algae.</title>
        <authorList>
            <person name="Puginier C."/>
            <person name="Libourel C."/>
            <person name="Otte J."/>
            <person name="Skaloud P."/>
            <person name="Haon M."/>
            <person name="Grisel S."/>
            <person name="Petersen M."/>
            <person name="Berrin J.G."/>
            <person name="Delaux P.M."/>
            <person name="Dal Grande F."/>
            <person name="Keller J."/>
        </authorList>
    </citation>
    <scope>NUCLEOTIDE SEQUENCE [LARGE SCALE GENOMIC DNA]</scope>
    <source>
        <strain evidence="3 4">SAG 2036</strain>
    </source>
</reference>
<sequence length="490" mass="51189">MQRGLAAHCFTPALRQVRARSASILAWGSNKKGQCGSDAEGLVLRPTETSPLHNVPTTIAAGRLHSATVLANGDVLTWGGGEAGKLGLGSTQDTYTPTRVEAFVGRTQIRSLALGHQHTLFLDKSGVIFACGENKEGQCGLGTSLETIAGQRRLAWAAGLMPHKVPTRQRTFQEAGGGSGRRPADAGQAGPTVSAAWQVDEDDEGTQVSSPFAVQQRRMEELRQAQRLWERAGPGPGARASESSLEGLMPGQLHTPARLGRDLHNPFASSGGPPPETPAAAVKLAASRFFSALIDDGQQVYSFGGDYNGALGNNAAWSPAAQRVDGEVQQALEENGGAVDIAAGSTFCLANTSSGRPVMWGGWPGARSARSCPAHRGVAVAEIMNLPAIRHIAAGHSHALFSDGERVWALGQWLSADGSRKVGPGWANGPQQVMGPVDSGIATLEAGAHCCAALSTSGQVYMWGSLVSKDQAEYLRSGGLDLSFGRQPPS</sequence>
<accession>A0AAW1NZW9</accession>
<evidence type="ECO:0000256" key="1">
    <source>
        <dbReference type="PROSITE-ProRule" id="PRU00235"/>
    </source>
</evidence>
<dbReference type="InterPro" id="IPR009091">
    <property type="entry name" value="RCC1/BLIP-II"/>
</dbReference>
<feature type="region of interest" description="Disordered" evidence="2">
    <location>
        <begin position="258"/>
        <end position="279"/>
    </location>
</feature>
<dbReference type="Pfam" id="PF00415">
    <property type="entry name" value="RCC1"/>
    <property type="match status" value="1"/>
</dbReference>
<feature type="repeat" description="RCC1" evidence="1">
    <location>
        <begin position="73"/>
        <end position="125"/>
    </location>
</feature>
<dbReference type="SUPFAM" id="SSF50985">
    <property type="entry name" value="RCC1/BLIP-II"/>
    <property type="match status" value="1"/>
</dbReference>
<dbReference type="PROSITE" id="PS00626">
    <property type="entry name" value="RCC1_2"/>
    <property type="match status" value="1"/>
</dbReference>